<evidence type="ECO:0000256" key="1">
    <source>
        <dbReference type="ARBA" id="ARBA00003195"/>
    </source>
</evidence>
<evidence type="ECO:0000256" key="16">
    <source>
        <dbReference type="ARBA" id="ARBA00032841"/>
    </source>
</evidence>
<evidence type="ECO:0000256" key="7">
    <source>
        <dbReference type="ARBA" id="ARBA00022660"/>
    </source>
</evidence>
<evidence type="ECO:0000313" key="17">
    <source>
        <dbReference type="Proteomes" id="UP000694871"/>
    </source>
</evidence>
<evidence type="ECO:0000256" key="2">
    <source>
        <dbReference type="ARBA" id="ARBA00004434"/>
    </source>
</evidence>
<evidence type="ECO:0000256" key="5">
    <source>
        <dbReference type="ARBA" id="ARBA00016767"/>
    </source>
</evidence>
<sequence>MIGRSNGCCLDSERREETDMAAPWQALRRLLRISGNPTPISSRSAFTARKDDLRNPDWVKVSISLGSTIAIWVLLLKQHNDDTKEYERRKAEKES</sequence>
<keyword evidence="17" id="KW-1185">Reference proteome</keyword>
<name>A0ABM1K068_GEKJA</name>
<dbReference type="RefSeq" id="XP_015267105.1">
    <property type="nucleotide sequence ID" value="XM_015411619.1"/>
</dbReference>
<keyword evidence="9" id="KW-0999">Mitochondrion inner membrane</keyword>
<dbReference type="GeneID" id="107110805"/>
<evidence type="ECO:0000256" key="10">
    <source>
        <dbReference type="ARBA" id="ARBA00022946"/>
    </source>
</evidence>
<dbReference type="InterPro" id="IPR026192">
    <property type="entry name" value="NDUFC1"/>
</dbReference>
<evidence type="ECO:0000256" key="13">
    <source>
        <dbReference type="ARBA" id="ARBA00023128"/>
    </source>
</evidence>
<keyword evidence="10" id="KW-0809">Transit peptide</keyword>
<organism evidence="17 18">
    <name type="scientific">Gekko japonicus</name>
    <name type="common">Schlegel's Japanese gecko</name>
    <dbReference type="NCBI Taxonomy" id="146911"/>
    <lineage>
        <taxon>Eukaryota</taxon>
        <taxon>Metazoa</taxon>
        <taxon>Chordata</taxon>
        <taxon>Craniata</taxon>
        <taxon>Vertebrata</taxon>
        <taxon>Euteleostomi</taxon>
        <taxon>Lepidosauria</taxon>
        <taxon>Squamata</taxon>
        <taxon>Bifurcata</taxon>
        <taxon>Gekkota</taxon>
        <taxon>Gekkonidae</taxon>
        <taxon>Gekkoninae</taxon>
        <taxon>Gekko</taxon>
    </lineage>
</organism>
<keyword evidence="6" id="KW-0813">Transport</keyword>
<keyword evidence="7" id="KW-0679">Respiratory chain</keyword>
<dbReference type="Proteomes" id="UP000694871">
    <property type="component" value="Unplaced"/>
</dbReference>
<evidence type="ECO:0000256" key="12">
    <source>
        <dbReference type="ARBA" id="ARBA00022989"/>
    </source>
</evidence>
<evidence type="ECO:0000313" key="18">
    <source>
        <dbReference type="RefSeq" id="XP_015267105.1"/>
    </source>
</evidence>
<evidence type="ECO:0000256" key="14">
    <source>
        <dbReference type="ARBA" id="ARBA00023136"/>
    </source>
</evidence>
<comment type="subcellular location">
    <subcellularLocation>
        <location evidence="2">Mitochondrion inner membrane</location>
        <topology evidence="2">Single-pass membrane protein</topology>
    </subcellularLocation>
</comment>
<dbReference type="Pfam" id="PF15088">
    <property type="entry name" value="NADH_dh_m_C1"/>
    <property type="match status" value="1"/>
</dbReference>
<dbReference type="PANTHER" id="PTHR17097">
    <property type="entry name" value="NADH-UBIQUINONE OXIDOREDUCTASE KFYI SUBUNIT"/>
    <property type="match status" value="1"/>
</dbReference>
<keyword evidence="12" id="KW-1133">Transmembrane helix</keyword>
<keyword evidence="13" id="KW-0496">Mitochondrion</keyword>
<evidence type="ECO:0000256" key="8">
    <source>
        <dbReference type="ARBA" id="ARBA00022692"/>
    </source>
</evidence>
<evidence type="ECO:0000256" key="3">
    <source>
        <dbReference type="ARBA" id="ARBA00008713"/>
    </source>
</evidence>
<keyword evidence="8" id="KW-0812">Transmembrane</keyword>
<accession>A0ABM1K068</accession>
<evidence type="ECO:0000256" key="15">
    <source>
        <dbReference type="ARBA" id="ARBA00030166"/>
    </source>
</evidence>
<proteinExistence type="inferred from homology"/>
<evidence type="ECO:0000256" key="9">
    <source>
        <dbReference type="ARBA" id="ARBA00022792"/>
    </source>
</evidence>
<keyword evidence="11" id="KW-0249">Electron transport</keyword>
<evidence type="ECO:0000256" key="6">
    <source>
        <dbReference type="ARBA" id="ARBA00022448"/>
    </source>
</evidence>
<dbReference type="PANTHER" id="PTHR17097:SF0">
    <property type="entry name" value="NADH DEHYDROGENASE [UBIQUINONE] 1 SUBUNIT C1, MITOCHONDRIAL"/>
    <property type="match status" value="1"/>
</dbReference>
<gene>
    <name evidence="18" type="primary">NDUFC1</name>
</gene>
<comment type="similarity">
    <text evidence="3">Belongs to the complex I NDUFC1 subunit family.</text>
</comment>
<protein>
    <recommendedName>
        <fullName evidence="5">NADH dehydrogenase [ubiquinone] 1 subunit C1, mitochondrial</fullName>
    </recommendedName>
    <alternativeName>
        <fullName evidence="15">Complex I-KFYI</fullName>
    </alternativeName>
    <alternativeName>
        <fullName evidence="16">NADH-ubiquinone oxidoreductase KFYI subunit</fullName>
    </alternativeName>
</protein>
<reference evidence="18" key="1">
    <citation type="submission" date="2025-08" db="UniProtKB">
        <authorList>
            <consortium name="RefSeq"/>
        </authorList>
    </citation>
    <scope>IDENTIFICATION</scope>
</reference>
<keyword evidence="14" id="KW-0472">Membrane</keyword>
<evidence type="ECO:0000256" key="11">
    <source>
        <dbReference type="ARBA" id="ARBA00022982"/>
    </source>
</evidence>
<comment type="function">
    <text evidence="1">Accessory subunit of the mitochondrial membrane respiratory chain NADH dehydrogenase (Complex I), that is believed not to be involved in catalysis. Complex I functions in the transfer of electrons from NADH to the respiratory chain. The immediate electron acceptor for the enzyme is believed to be ubiquinone.</text>
</comment>
<evidence type="ECO:0000256" key="4">
    <source>
        <dbReference type="ARBA" id="ARBA00011533"/>
    </source>
</evidence>
<comment type="subunit">
    <text evidence="4">Complex I is composed of 45 different subunits.</text>
</comment>